<sequence length="390" mass="43716">MCPFLGGLRGGTLKPTEEMWGWCSQVGVSAACQNLTPNSLQVGECASPPPPESCCLPLLLTALLCLFQKVLPPNKGVMASVSGISGDCGTELLQQGCGSRLPPTSLTDEDTAAHPSFTNLLSGLSQHMDPSGLSTPLARQMEQVSKELRLQRAGWLRWEVVHRLLQEMAMELGAGMAPQDRKDLALLRERLPVMLEERLRRKCLVLLSYHRPESDGAGETVRSAMLWTLAEGLVGEQQCLREAQARHQELMGLLERQRAAYPQVLLRCLALLKRLAREYRLNTQSELDRLNAQYLETKCSAMFLKIRLEELSILSETYTPEKIEVHRVIRDSLKEALWQQEQALAISRKSLVTYETLGPEFEGLVQEYTKLRNSVDSKRWALAEFNKSCK</sequence>
<dbReference type="InterPro" id="IPR029327">
    <property type="entry name" value="HAUS4"/>
</dbReference>
<dbReference type="Proteomes" id="UP000694392">
    <property type="component" value="Unplaced"/>
</dbReference>
<dbReference type="GO" id="GO:0070652">
    <property type="term" value="C:HAUS complex"/>
    <property type="evidence" value="ECO:0007669"/>
    <property type="project" value="InterPro"/>
</dbReference>
<reference evidence="1" key="1">
    <citation type="submission" date="2025-08" db="UniProtKB">
        <authorList>
            <consortium name="Ensembl"/>
        </authorList>
    </citation>
    <scope>IDENTIFICATION</scope>
</reference>
<dbReference type="PANTHER" id="PTHR16219">
    <property type="entry name" value="AUGMIN SUBUNIT 4 FAMILY MEMBER"/>
    <property type="match status" value="1"/>
</dbReference>
<dbReference type="InterPro" id="IPR026214">
    <property type="entry name" value="HAUS4_met"/>
</dbReference>
<gene>
    <name evidence="1" type="primary">HAUS4</name>
</gene>
<dbReference type="PANTHER" id="PTHR16219:SF1">
    <property type="entry name" value="HAUS AUGMIN-LIKE COMPLEX SUBUNIT 4"/>
    <property type="match status" value="1"/>
</dbReference>
<dbReference type="GO" id="GO:0051011">
    <property type="term" value="F:microtubule minus-end binding"/>
    <property type="evidence" value="ECO:0007669"/>
    <property type="project" value="TreeGrafter"/>
</dbReference>
<name>A0A8D0G671_SPHPU</name>
<dbReference type="AlphaFoldDB" id="A0A8D0G671"/>
<accession>A0A8D0G671</accession>
<dbReference type="GO" id="GO:0007098">
    <property type="term" value="P:centrosome cycle"/>
    <property type="evidence" value="ECO:0007669"/>
    <property type="project" value="InterPro"/>
</dbReference>
<dbReference type="Pfam" id="PF14735">
    <property type="entry name" value="HAUS4"/>
    <property type="match status" value="1"/>
</dbReference>
<reference evidence="1" key="2">
    <citation type="submission" date="2025-09" db="UniProtKB">
        <authorList>
            <consortium name="Ensembl"/>
        </authorList>
    </citation>
    <scope>IDENTIFICATION</scope>
</reference>
<protein>
    <submittedName>
        <fullName evidence="1">HAUS augmin like complex subunit 4</fullName>
    </submittedName>
</protein>
<dbReference type="PRINTS" id="PR02090">
    <property type="entry name" value="HAUSAUGMINL4"/>
</dbReference>
<dbReference type="GeneTree" id="ENSGT00390000014634"/>
<organism evidence="1 2">
    <name type="scientific">Sphenodon punctatus</name>
    <name type="common">Tuatara</name>
    <name type="synonym">Hatteria punctata</name>
    <dbReference type="NCBI Taxonomy" id="8508"/>
    <lineage>
        <taxon>Eukaryota</taxon>
        <taxon>Metazoa</taxon>
        <taxon>Chordata</taxon>
        <taxon>Craniata</taxon>
        <taxon>Vertebrata</taxon>
        <taxon>Euteleostomi</taxon>
        <taxon>Lepidosauria</taxon>
        <taxon>Sphenodontia</taxon>
        <taxon>Sphenodontidae</taxon>
        <taxon>Sphenodon</taxon>
    </lineage>
</organism>
<proteinExistence type="predicted"/>
<evidence type="ECO:0000313" key="1">
    <source>
        <dbReference type="Ensembl" id="ENSSPUP00000000441.1"/>
    </source>
</evidence>
<keyword evidence="2" id="KW-1185">Reference proteome</keyword>
<evidence type="ECO:0000313" key="2">
    <source>
        <dbReference type="Proteomes" id="UP000694392"/>
    </source>
</evidence>
<dbReference type="Ensembl" id="ENSSPUT00000000476.1">
    <property type="protein sequence ID" value="ENSSPUP00000000441.1"/>
    <property type="gene ID" value="ENSSPUG00000000409.1"/>
</dbReference>
<dbReference type="GO" id="GO:0051225">
    <property type="term" value="P:spindle assembly"/>
    <property type="evidence" value="ECO:0007669"/>
    <property type="project" value="InterPro"/>
</dbReference>